<reference evidence="2" key="1">
    <citation type="submission" date="2024-04" db="UniProtKB">
        <authorList>
            <consortium name="EnsemblMetazoa"/>
        </authorList>
    </citation>
    <scope>IDENTIFICATION</scope>
    <source>
        <strain evidence="2">EBRO</strain>
    </source>
</reference>
<sequence>MCVRCFRCLVFRFFRFPLTHPPEGAPGHHTPGRLDYTGKGAGRGKTALNSPPGGREEKSVPPTKPPSSRTVIPLYTRPSLHTHTYTQRQARARPSASLVASRKCKVGKCCKGPVARGGGIGVENRLVVRCGRKNNHVQCRSVREKVLCFSSSSYSSFAISTSSSSSSTSSPSSSCILFFPVFLPLLLLSFVRCRSAQVKPTVLRLQRYSELVESPFSSCGAVCELTR</sequence>
<dbReference type="EnsemblMetazoa" id="ENSAATROPT015354">
    <property type="protein sequence ID" value="ENSAATROPP013794"/>
    <property type="gene ID" value="ENSAATROPG012495"/>
</dbReference>
<dbReference type="AlphaFoldDB" id="A0AAG5DSQ4"/>
<accession>A0AAG5DSQ4</accession>
<keyword evidence="3" id="KW-1185">Reference proteome</keyword>
<evidence type="ECO:0000313" key="3">
    <source>
        <dbReference type="Proteomes" id="UP000075880"/>
    </source>
</evidence>
<feature type="region of interest" description="Disordered" evidence="1">
    <location>
        <begin position="20"/>
        <end position="68"/>
    </location>
</feature>
<dbReference type="Proteomes" id="UP000075880">
    <property type="component" value="Unassembled WGS sequence"/>
</dbReference>
<name>A0AAG5DSQ4_ANOAO</name>
<evidence type="ECO:0000313" key="2">
    <source>
        <dbReference type="EnsemblMetazoa" id="ENSAATROPP013794"/>
    </source>
</evidence>
<protein>
    <submittedName>
        <fullName evidence="2">Uncharacterized protein</fullName>
    </submittedName>
</protein>
<evidence type="ECO:0000256" key="1">
    <source>
        <dbReference type="SAM" id="MobiDB-lite"/>
    </source>
</evidence>
<proteinExistence type="predicted"/>
<organism evidence="2 3">
    <name type="scientific">Anopheles atroparvus</name>
    <name type="common">European mosquito</name>
    <dbReference type="NCBI Taxonomy" id="41427"/>
    <lineage>
        <taxon>Eukaryota</taxon>
        <taxon>Metazoa</taxon>
        <taxon>Ecdysozoa</taxon>
        <taxon>Arthropoda</taxon>
        <taxon>Hexapoda</taxon>
        <taxon>Insecta</taxon>
        <taxon>Pterygota</taxon>
        <taxon>Neoptera</taxon>
        <taxon>Endopterygota</taxon>
        <taxon>Diptera</taxon>
        <taxon>Nematocera</taxon>
        <taxon>Culicoidea</taxon>
        <taxon>Culicidae</taxon>
        <taxon>Anophelinae</taxon>
        <taxon>Anopheles</taxon>
    </lineage>
</organism>